<dbReference type="InterPro" id="IPR016169">
    <property type="entry name" value="FAD-bd_PCMH_sub2"/>
</dbReference>
<evidence type="ECO:0000259" key="14">
    <source>
        <dbReference type="PROSITE" id="PS51846"/>
    </source>
</evidence>
<dbReference type="Pfam" id="PF00571">
    <property type="entry name" value="CBS"/>
    <property type="match status" value="2"/>
</dbReference>
<evidence type="ECO:0000313" key="16">
    <source>
        <dbReference type="Proteomes" id="UP000183585"/>
    </source>
</evidence>
<dbReference type="SMART" id="SM01091">
    <property type="entry name" value="CorC_HlyC"/>
    <property type="match status" value="1"/>
</dbReference>
<keyword evidence="3" id="KW-1003">Cell membrane</keyword>
<protein>
    <submittedName>
        <fullName evidence="15">Putative hemolysin</fullName>
    </submittedName>
</protein>
<dbReference type="STRING" id="47853.TK50_26470"/>
<feature type="transmembrane region" description="Helical" evidence="12">
    <location>
        <begin position="59"/>
        <end position="83"/>
    </location>
</feature>
<evidence type="ECO:0000256" key="9">
    <source>
        <dbReference type="PROSITE-ProRule" id="PRU00703"/>
    </source>
</evidence>
<dbReference type="InterPro" id="IPR002550">
    <property type="entry name" value="CNNM"/>
</dbReference>
<dbReference type="SUPFAM" id="SSF56176">
    <property type="entry name" value="FAD-binding/transporter-associated domain-like"/>
    <property type="match status" value="1"/>
</dbReference>
<feature type="domain" description="CNNM transmembrane" evidence="14">
    <location>
        <begin position="1"/>
        <end position="195"/>
    </location>
</feature>
<keyword evidence="5" id="KW-0677">Repeat</keyword>
<dbReference type="InterPro" id="IPR044751">
    <property type="entry name" value="Ion_transp-like_CBS"/>
</dbReference>
<comment type="subcellular location">
    <subcellularLocation>
        <location evidence="1">Cell membrane</location>
        <topology evidence="1">Multi-pass membrane protein</topology>
    </subcellularLocation>
</comment>
<evidence type="ECO:0000256" key="6">
    <source>
        <dbReference type="ARBA" id="ARBA00022989"/>
    </source>
</evidence>
<feature type="region of interest" description="Disordered" evidence="11">
    <location>
        <begin position="424"/>
        <end position="445"/>
    </location>
</feature>
<evidence type="ECO:0000313" key="15">
    <source>
        <dbReference type="EMBL" id="SCF48093.1"/>
    </source>
</evidence>
<dbReference type="InterPro" id="IPR000644">
    <property type="entry name" value="CBS_dom"/>
</dbReference>
<evidence type="ECO:0000256" key="10">
    <source>
        <dbReference type="PROSITE-ProRule" id="PRU01193"/>
    </source>
</evidence>
<organism evidence="15 16">
    <name type="scientific">Micromonospora carbonacea</name>
    <dbReference type="NCBI Taxonomy" id="47853"/>
    <lineage>
        <taxon>Bacteria</taxon>
        <taxon>Bacillati</taxon>
        <taxon>Actinomycetota</taxon>
        <taxon>Actinomycetes</taxon>
        <taxon>Micromonosporales</taxon>
        <taxon>Micromonosporaceae</taxon>
        <taxon>Micromonospora</taxon>
    </lineage>
</organism>
<evidence type="ECO:0000256" key="8">
    <source>
        <dbReference type="ARBA" id="ARBA00023136"/>
    </source>
</evidence>
<evidence type="ECO:0000256" key="2">
    <source>
        <dbReference type="ARBA" id="ARBA00006337"/>
    </source>
</evidence>
<dbReference type="EMBL" id="FMCT01000018">
    <property type="protein sequence ID" value="SCF48093.1"/>
    <property type="molecule type" value="Genomic_DNA"/>
</dbReference>
<gene>
    <name evidence="15" type="ORF">GA0070563_1187</name>
</gene>
<evidence type="ECO:0000256" key="12">
    <source>
        <dbReference type="SAM" id="Phobius"/>
    </source>
</evidence>
<dbReference type="RefSeq" id="WP_074478559.1">
    <property type="nucleotide sequence ID" value="NZ_FMCT01000018.1"/>
</dbReference>
<dbReference type="Pfam" id="PF03471">
    <property type="entry name" value="CorC_HlyC"/>
    <property type="match status" value="1"/>
</dbReference>
<dbReference type="PROSITE" id="PS51846">
    <property type="entry name" value="CNNM"/>
    <property type="match status" value="1"/>
</dbReference>
<dbReference type="PANTHER" id="PTHR43099">
    <property type="entry name" value="UPF0053 PROTEIN YRKA"/>
    <property type="match status" value="1"/>
</dbReference>
<dbReference type="InterPro" id="IPR036318">
    <property type="entry name" value="FAD-bd_PCMH-like_sf"/>
</dbReference>
<dbReference type="SMART" id="SM00116">
    <property type="entry name" value="CBS"/>
    <property type="match status" value="2"/>
</dbReference>
<evidence type="ECO:0000256" key="5">
    <source>
        <dbReference type="ARBA" id="ARBA00022737"/>
    </source>
</evidence>
<evidence type="ECO:0000256" key="11">
    <source>
        <dbReference type="SAM" id="MobiDB-lite"/>
    </source>
</evidence>
<dbReference type="PROSITE" id="PS51371">
    <property type="entry name" value="CBS"/>
    <property type="match status" value="1"/>
</dbReference>
<evidence type="ECO:0000256" key="3">
    <source>
        <dbReference type="ARBA" id="ARBA00022475"/>
    </source>
</evidence>
<dbReference type="GO" id="GO:0005886">
    <property type="term" value="C:plasma membrane"/>
    <property type="evidence" value="ECO:0007669"/>
    <property type="project" value="UniProtKB-SubCell"/>
</dbReference>
<dbReference type="Gene3D" id="3.30.465.10">
    <property type="match status" value="1"/>
</dbReference>
<name>A0A1C5ASF2_9ACTN</name>
<dbReference type="PANTHER" id="PTHR43099:SF5">
    <property type="entry name" value="HLYC_CORC FAMILY TRANSPORTER"/>
    <property type="match status" value="1"/>
</dbReference>
<keyword evidence="4 10" id="KW-0812">Transmembrane</keyword>
<evidence type="ECO:0000256" key="1">
    <source>
        <dbReference type="ARBA" id="ARBA00004651"/>
    </source>
</evidence>
<keyword evidence="7 9" id="KW-0129">CBS domain</keyword>
<feature type="compositionally biased region" description="Acidic residues" evidence="11">
    <location>
        <begin position="428"/>
        <end position="438"/>
    </location>
</feature>
<evidence type="ECO:0000256" key="4">
    <source>
        <dbReference type="ARBA" id="ARBA00022692"/>
    </source>
</evidence>
<sequence length="445" mass="47482">MQSYWSQLALVGVLVVLNAIFAGSEMALVSLRDSQVQRLERSGRAGRVLARLARDPNRFLATIQIGITLAGFLASAAAAVSLAKPLVPLLGVFGSAAETVAIVAVTLALTFVTLVFGELAPKRIAMQAAERWALLVARPLDLLASFTRPAVWALGATSDLVVRLVGLDPRHEPDEIGPDELRDIVAGNHGFTKEQRTIIAGAVEIADRRLRAVLVPRLQVFTLDSGTTAEAARLVLAATGHSRAPVVRHGGLDDAVGVIHLRDLVGVPDDRPVDECARPPMLLPDSLPVVDALRQFKAERQHIALVVDERGAVDGIVTLEDILEEIVGEIYDETDRDVRAVRTEDDGAMLLPGTFPVHDLVDVGVELPGRPAGDYTTVAGLVLTLLGHIPTVPGEDVTIDGWALEVADIDQRAITSVRLRRVAAPTEPDADAEPDAEPALDPARS</sequence>
<accession>A0A1C5ASF2</accession>
<dbReference type="Proteomes" id="UP000183585">
    <property type="component" value="Unassembled WGS sequence"/>
</dbReference>
<proteinExistence type="inferred from homology"/>
<dbReference type="Gene3D" id="3.10.580.10">
    <property type="entry name" value="CBS-domain"/>
    <property type="match status" value="1"/>
</dbReference>
<dbReference type="Pfam" id="PF01595">
    <property type="entry name" value="CNNM"/>
    <property type="match status" value="1"/>
</dbReference>
<dbReference type="GO" id="GO:0050660">
    <property type="term" value="F:flavin adenine dinucleotide binding"/>
    <property type="evidence" value="ECO:0007669"/>
    <property type="project" value="InterPro"/>
</dbReference>
<reference evidence="16" key="1">
    <citation type="submission" date="2016-06" db="EMBL/GenBank/DDBJ databases">
        <authorList>
            <person name="Varghese N."/>
            <person name="Submissions Spin"/>
        </authorList>
    </citation>
    <scope>NUCLEOTIDE SEQUENCE [LARGE SCALE GENOMIC DNA]</scope>
    <source>
        <strain evidence="16">DSM 43168</strain>
    </source>
</reference>
<keyword evidence="6 10" id="KW-1133">Transmembrane helix</keyword>
<comment type="similarity">
    <text evidence="2">Belongs to the UPF0053 family.</text>
</comment>
<feature type="transmembrane region" description="Helical" evidence="12">
    <location>
        <begin position="6"/>
        <end position="31"/>
    </location>
</feature>
<dbReference type="InterPro" id="IPR005170">
    <property type="entry name" value="Transptr-assoc_dom"/>
</dbReference>
<dbReference type="InterPro" id="IPR051676">
    <property type="entry name" value="UPF0053_domain"/>
</dbReference>
<dbReference type="CDD" id="cd04590">
    <property type="entry name" value="CBS_pair_CorC_HlyC_assoc"/>
    <property type="match status" value="1"/>
</dbReference>
<feature type="domain" description="CBS" evidence="13">
    <location>
        <begin position="273"/>
        <end position="333"/>
    </location>
</feature>
<feature type="transmembrane region" description="Helical" evidence="12">
    <location>
        <begin position="89"/>
        <end position="116"/>
    </location>
</feature>
<evidence type="ECO:0000256" key="7">
    <source>
        <dbReference type="ARBA" id="ARBA00023122"/>
    </source>
</evidence>
<keyword evidence="8 10" id="KW-0472">Membrane</keyword>
<dbReference type="AlphaFoldDB" id="A0A1C5ASF2"/>
<dbReference type="SUPFAM" id="SSF54631">
    <property type="entry name" value="CBS-domain pair"/>
    <property type="match status" value="1"/>
</dbReference>
<keyword evidence="16" id="KW-1185">Reference proteome</keyword>
<dbReference type="InterPro" id="IPR046342">
    <property type="entry name" value="CBS_dom_sf"/>
</dbReference>
<evidence type="ECO:0000259" key="13">
    <source>
        <dbReference type="PROSITE" id="PS51371"/>
    </source>
</evidence>